<gene>
    <name evidence="1" type="ORF">HMPREF0373_02835</name>
</gene>
<sequence length="39" mass="4425">MLFADSITGKCPRNVTADGFFKKGFPPYYRIAHFTIQGE</sequence>
<reference evidence="1 2" key="1">
    <citation type="submission" date="2013-06" db="EMBL/GenBank/DDBJ databases">
        <authorList>
            <person name="Weinstock G."/>
            <person name="Sodergren E."/>
            <person name="Lobos E.A."/>
            <person name="Fulton L."/>
            <person name="Fulton R."/>
            <person name="Courtney L."/>
            <person name="Fronick C."/>
            <person name="O'Laughlin M."/>
            <person name="Godfrey J."/>
            <person name="Wilson R.M."/>
            <person name="Miner T."/>
            <person name="Farmer C."/>
            <person name="Delehaunty K."/>
            <person name="Cordes M."/>
            <person name="Minx P."/>
            <person name="Tomlinson C."/>
            <person name="Chen J."/>
            <person name="Wollam A."/>
            <person name="Pepin K.H."/>
            <person name="Bhonagiri V."/>
            <person name="Zhang X."/>
            <person name="Warren W."/>
            <person name="Mitreva M."/>
            <person name="Mardis E.R."/>
            <person name="Wilson R.K."/>
        </authorList>
    </citation>
    <scope>NUCLEOTIDE SEQUENCE [LARGE SCALE GENOMIC DNA]</scope>
    <source>
        <strain evidence="1 2">ATCC 29099</strain>
    </source>
</reference>
<dbReference type="Proteomes" id="UP000016608">
    <property type="component" value="Unassembled WGS sequence"/>
</dbReference>
<keyword evidence="2" id="KW-1185">Reference proteome</keyword>
<evidence type="ECO:0000313" key="2">
    <source>
        <dbReference type="Proteomes" id="UP000016608"/>
    </source>
</evidence>
<evidence type="ECO:0000313" key="1">
    <source>
        <dbReference type="EMBL" id="ERK42523.1"/>
    </source>
</evidence>
<dbReference type="EMBL" id="AWVJ01000173">
    <property type="protein sequence ID" value="ERK42523.1"/>
    <property type="molecule type" value="Genomic_DNA"/>
</dbReference>
<proteinExistence type="predicted"/>
<accession>U2QMJ3</accession>
<protein>
    <submittedName>
        <fullName evidence="1">Uncharacterized protein</fullName>
    </submittedName>
</protein>
<dbReference type="HOGENOM" id="CLU_3309975_0_0_9"/>
<comment type="caution">
    <text evidence="1">The sequence shown here is derived from an EMBL/GenBank/DDBJ whole genome shotgun (WGS) entry which is preliminary data.</text>
</comment>
<name>U2QMJ3_EUBRA</name>
<organism evidence="1 2">
    <name type="scientific">Eubacterium ramulus ATCC 29099</name>
    <dbReference type="NCBI Taxonomy" id="1256908"/>
    <lineage>
        <taxon>Bacteria</taxon>
        <taxon>Bacillati</taxon>
        <taxon>Bacillota</taxon>
        <taxon>Clostridia</taxon>
        <taxon>Eubacteriales</taxon>
        <taxon>Eubacteriaceae</taxon>
        <taxon>Eubacterium</taxon>
    </lineage>
</organism>
<dbReference type="AlphaFoldDB" id="U2QMJ3"/>